<evidence type="ECO:0000313" key="4">
    <source>
        <dbReference type="Proteomes" id="UP001165044"/>
    </source>
</evidence>
<name>A0ABQ5PVY1_9BACT</name>
<keyword evidence="1" id="KW-0808">Transferase</keyword>
<dbReference type="Proteomes" id="UP001165044">
    <property type="component" value="Unassembled WGS sequence"/>
</dbReference>
<dbReference type="InterPro" id="IPR041698">
    <property type="entry name" value="Methyltransf_25"/>
</dbReference>
<evidence type="ECO:0000259" key="2">
    <source>
        <dbReference type="Pfam" id="PF13649"/>
    </source>
</evidence>
<accession>A0ABQ5PVY1</accession>
<dbReference type="GO" id="GO:0032259">
    <property type="term" value="P:methylation"/>
    <property type="evidence" value="ECO:0007669"/>
    <property type="project" value="UniProtKB-KW"/>
</dbReference>
<comment type="caution">
    <text evidence="3">The sequence shown here is derived from an EMBL/GenBank/DDBJ whole genome shotgun (WGS) entry which is preliminary data.</text>
</comment>
<evidence type="ECO:0000256" key="1">
    <source>
        <dbReference type="ARBA" id="ARBA00022679"/>
    </source>
</evidence>
<reference evidence="3" key="1">
    <citation type="journal article" date="2023" name="Antonie Van Leeuwenhoek">
        <title>Mesoterricola silvestris gen. nov., sp. nov., Mesoterricola sediminis sp. nov., Geothrix oryzae sp. nov., Geothrix edaphica sp. nov., Geothrix rubra sp. nov., and Geothrix limicola sp. nov., six novel members of Acidobacteriota isolated from soils.</title>
        <authorList>
            <person name="Itoh H."/>
            <person name="Sugisawa Y."/>
            <person name="Mise K."/>
            <person name="Xu Z."/>
            <person name="Kuniyasu M."/>
            <person name="Ushijima N."/>
            <person name="Kawano K."/>
            <person name="Kobayashi E."/>
            <person name="Shiratori Y."/>
            <person name="Masuda Y."/>
            <person name="Senoo K."/>
        </authorList>
    </citation>
    <scope>NUCLEOTIDE SEQUENCE</scope>
    <source>
        <strain evidence="3">Red802</strain>
    </source>
</reference>
<keyword evidence="4" id="KW-1185">Reference proteome</keyword>
<proteinExistence type="predicted"/>
<dbReference type="PANTHER" id="PTHR43861">
    <property type="entry name" value="TRANS-ACONITATE 2-METHYLTRANSFERASE-RELATED"/>
    <property type="match status" value="1"/>
</dbReference>
<dbReference type="CDD" id="cd02440">
    <property type="entry name" value="AdoMet_MTases"/>
    <property type="match status" value="1"/>
</dbReference>
<dbReference type="PANTHER" id="PTHR43861:SF3">
    <property type="entry name" value="PUTATIVE (AFU_ORTHOLOGUE AFUA_2G14390)-RELATED"/>
    <property type="match status" value="1"/>
</dbReference>
<dbReference type="GO" id="GO:0008168">
    <property type="term" value="F:methyltransferase activity"/>
    <property type="evidence" value="ECO:0007669"/>
    <property type="project" value="UniProtKB-KW"/>
</dbReference>
<sequence length="206" mass="21995">MGREFWDERYGEAELTYGSEPNDFLREMAPRIPPGPVLGLGEGQGRNAVHLATLGHAVTAVDQSPVGLARARELAASRGVALTTVAADLADFDLGRTPWSGIISIFCHLPSALRRSLYPRCAAALAPGGMLILEAYTPDQLKYGTGGPKEVDLLITLAELRSLLPGLEFEIGQELVREIREGVHHHGLGAVVQVVARKPSGSTSLP</sequence>
<gene>
    <name evidence="3" type="ORF">GETHED_08420</name>
</gene>
<dbReference type="SUPFAM" id="SSF53335">
    <property type="entry name" value="S-adenosyl-L-methionine-dependent methyltransferases"/>
    <property type="match status" value="1"/>
</dbReference>
<dbReference type="Gene3D" id="3.40.50.150">
    <property type="entry name" value="Vaccinia Virus protein VP39"/>
    <property type="match status" value="1"/>
</dbReference>
<dbReference type="EMBL" id="BSDC01000001">
    <property type="protein sequence ID" value="GLH66478.1"/>
    <property type="molecule type" value="Genomic_DNA"/>
</dbReference>
<organism evidence="3 4">
    <name type="scientific">Geothrix edaphica</name>
    <dbReference type="NCBI Taxonomy" id="2927976"/>
    <lineage>
        <taxon>Bacteria</taxon>
        <taxon>Pseudomonadati</taxon>
        <taxon>Acidobacteriota</taxon>
        <taxon>Holophagae</taxon>
        <taxon>Holophagales</taxon>
        <taxon>Holophagaceae</taxon>
        <taxon>Geothrix</taxon>
    </lineage>
</organism>
<protein>
    <submittedName>
        <fullName evidence="3">SAM-dependent methyltransferase</fullName>
    </submittedName>
</protein>
<keyword evidence="3" id="KW-0489">Methyltransferase</keyword>
<dbReference type="RefSeq" id="WP_285606759.1">
    <property type="nucleotide sequence ID" value="NZ_BSDC01000001.1"/>
</dbReference>
<feature type="domain" description="Methyltransferase" evidence="2">
    <location>
        <begin position="37"/>
        <end position="129"/>
    </location>
</feature>
<evidence type="ECO:0000313" key="3">
    <source>
        <dbReference type="EMBL" id="GLH66478.1"/>
    </source>
</evidence>
<dbReference type="InterPro" id="IPR029063">
    <property type="entry name" value="SAM-dependent_MTases_sf"/>
</dbReference>
<dbReference type="Pfam" id="PF13649">
    <property type="entry name" value="Methyltransf_25"/>
    <property type="match status" value="1"/>
</dbReference>